<sequence length="249" mass="27593">MNSISFPATSILGLDKKIAVILAPVMPVWDCGQFCEPLISLLTRRGFDVTVIDTLSITTTPDLGVSLQQLKGALSFITNGRPFLIGGVALGGALAQKLSCELPNIDRVISISGPTFPNQELDTKLSTLVDSLEAKNLDVAMNQLYDWLPPKNSYEQRAPRIDKNAFSDAINRMKAGFSILRQIDARESIKEFKGKTLLMVGELSQMVSKENLLENYHSPTYTASIIRNAGMRPWQDNEKLSYKTVENWL</sequence>
<dbReference type="RefSeq" id="WP_261840386.1">
    <property type="nucleotide sequence ID" value="NZ_AP025459.1"/>
</dbReference>
<dbReference type="Proteomes" id="UP001223712">
    <property type="component" value="Unassembled WGS sequence"/>
</dbReference>
<reference evidence="2" key="1">
    <citation type="journal article" date="2019" name="Int. J. Syst. Evol. Microbiol.">
        <title>The Global Catalogue of Microorganisms (GCM) 10K type strain sequencing project: providing services to taxonomists for standard genome sequencing and annotation.</title>
        <authorList>
            <consortium name="The Broad Institute Genomics Platform"/>
            <consortium name="The Broad Institute Genome Sequencing Center for Infectious Disease"/>
            <person name="Wu L."/>
            <person name="Ma J."/>
        </authorList>
    </citation>
    <scope>NUCLEOTIDE SEQUENCE [LARGE SCALE GENOMIC DNA]</scope>
    <source>
        <strain evidence="2">CECT 7226</strain>
    </source>
</reference>
<dbReference type="SUPFAM" id="SSF53474">
    <property type="entry name" value="alpha/beta-Hydrolases"/>
    <property type="match status" value="1"/>
</dbReference>
<keyword evidence="2" id="KW-1185">Reference proteome</keyword>
<dbReference type="InterPro" id="IPR029058">
    <property type="entry name" value="AB_hydrolase_fold"/>
</dbReference>
<organism evidence="1 2">
    <name type="scientific">Vibrio artabrorum</name>
    <dbReference type="NCBI Taxonomy" id="446374"/>
    <lineage>
        <taxon>Bacteria</taxon>
        <taxon>Pseudomonadati</taxon>
        <taxon>Pseudomonadota</taxon>
        <taxon>Gammaproteobacteria</taxon>
        <taxon>Vibrionales</taxon>
        <taxon>Vibrionaceae</taxon>
        <taxon>Vibrio</taxon>
    </lineage>
</organism>
<evidence type="ECO:0000313" key="1">
    <source>
        <dbReference type="EMBL" id="MDN3702666.1"/>
    </source>
</evidence>
<dbReference type="EMBL" id="JAUFQY010000002">
    <property type="protein sequence ID" value="MDN3702666.1"/>
    <property type="molecule type" value="Genomic_DNA"/>
</dbReference>
<name>A0ABT8CLP5_9VIBR</name>
<evidence type="ECO:0000313" key="2">
    <source>
        <dbReference type="Proteomes" id="UP001223712"/>
    </source>
</evidence>
<proteinExistence type="predicted"/>
<accession>A0ABT8CLP5</accession>
<protein>
    <recommendedName>
        <fullName evidence="3">Alpha/beta hydrolase</fullName>
    </recommendedName>
</protein>
<evidence type="ECO:0008006" key="3">
    <source>
        <dbReference type="Google" id="ProtNLM"/>
    </source>
</evidence>
<dbReference type="Gene3D" id="3.40.50.1820">
    <property type="entry name" value="alpha/beta hydrolase"/>
    <property type="match status" value="1"/>
</dbReference>
<gene>
    <name evidence="1" type="ORF">QWY96_20305</name>
</gene>
<comment type="caution">
    <text evidence="1">The sequence shown here is derived from an EMBL/GenBank/DDBJ whole genome shotgun (WGS) entry which is preliminary data.</text>
</comment>